<keyword evidence="4" id="KW-1185">Reference proteome</keyword>
<dbReference type="Proteomes" id="UP000250043">
    <property type="component" value="Unassembled WGS sequence"/>
</dbReference>
<dbReference type="InterPro" id="IPR045340">
    <property type="entry name" value="DUF6533"/>
</dbReference>
<dbReference type="EMBL" id="KV722455">
    <property type="protein sequence ID" value="OCH88353.1"/>
    <property type="molecule type" value="Genomic_DNA"/>
</dbReference>
<feature type="transmembrane region" description="Helical" evidence="1">
    <location>
        <begin position="90"/>
        <end position="111"/>
    </location>
</feature>
<keyword evidence="1" id="KW-1133">Transmembrane helix</keyword>
<evidence type="ECO:0000313" key="4">
    <source>
        <dbReference type="Proteomes" id="UP000250043"/>
    </source>
</evidence>
<sequence>MHIHRYLSLTLSRTPSSAVGRSRMSTYGPDLENEALAIIESDFIESCCTVATCVLVLYDYSTTFSREVELIWGRKRTSVTVLFHLNRCTVFVWAVLQAASFLSLATLPVSAM</sequence>
<evidence type="ECO:0000256" key="1">
    <source>
        <dbReference type="SAM" id="Phobius"/>
    </source>
</evidence>
<dbReference type="AlphaFoldDB" id="A0A8E2AP82"/>
<evidence type="ECO:0000313" key="3">
    <source>
        <dbReference type="EMBL" id="OCH88353.1"/>
    </source>
</evidence>
<protein>
    <recommendedName>
        <fullName evidence="2">DUF6533 domain-containing protein</fullName>
    </recommendedName>
</protein>
<keyword evidence="1" id="KW-0472">Membrane</keyword>
<keyword evidence="1" id="KW-0812">Transmembrane</keyword>
<feature type="domain" description="DUF6533" evidence="2">
    <location>
        <begin position="47"/>
        <end position="91"/>
    </location>
</feature>
<evidence type="ECO:0000259" key="2">
    <source>
        <dbReference type="Pfam" id="PF20151"/>
    </source>
</evidence>
<name>A0A8E2AP82_9APHY</name>
<dbReference type="OrthoDB" id="2745134at2759"/>
<dbReference type="Pfam" id="PF20151">
    <property type="entry name" value="DUF6533"/>
    <property type="match status" value="1"/>
</dbReference>
<accession>A0A8E2AP82</accession>
<organism evidence="3 4">
    <name type="scientific">Obba rivulosa</name>
    <dbReference type="NCBI Taxonomy" id="1052685"/>
    <lineage>
        <taxon>Eukaryota</taxon>
        <taxon>Fungi</taxon>
        <taxon>Dikarya</taxon>
        <taxon>Basidiomycota</taxon>
        <taxon>Agaricomycotina</taxon>
        <taxon>Agaricomycetes</taxon>
        <taxon>Polyporales</taxon>
        <taxon>Gelatoporiaceae</taxon>
        <taxon>Obba</taxon>
    </lineage>
</organism>
<proteinExistence type="predicted"/>
<gene>
    <name evidence="3" type="ORF">OBBRIDRAFT_92438</name>
</gene>
<reference evidence="3 4" key="1">
    <citation type="submission" date="2016-07" db="EMBL/GenBank/DDBJ databases">
        <title>Draft genome of the white-rot fungus Obba rivulosa 3A-2.</title>
        <authorList>
            <consortium name="DOE Joint Genome Institute"/>
            <person name="Miettinen O."/>
            <person name="Riley R."/>
            <person name="Acob R."/>
            <person name="Barry K."/>
            <person name="Cullen D."/>
            <person name="De Vries R."/>
            <person name="Hainaut M."/>
            <person name="Hatakka A."/>
            <person name="Henrissat B."/>
            <person name="Hilden K."/>
            <person name="Kuo R."/>
            <person name="Labutti K."/>
            <person name="Lipzen A."/>
            <person name="Makela M.R."/>
            <person name="Sandor L."/>
            <person name="Spatafora J.W."/>
            <person name="Grigoriev I.V."/>
            <person name="Hibbett D.S."/>
        </authorList>
    </citation>
    <scope>NUCLEOTIDE SEQUENCE [LARGE SCALE GENOMIC DNA]</scope>
    <source>
        <strain evidence="3 4">3A-2</strain>
    </source>
</reference>